<proteinExistence type="predicted"/>
<organism evidence="1 2">
    <name type="scientific">Streptomyces laurentii</name>
    <dbReference type="NCBI Taxonomy" id="39478"/>
    <lineage>
        <taxon>Bacteria</taxon>
        <taxon>Bacillati</taxon>
        <taxon>Actinomycetota</taxon>
        <taxon>Actinomycetes</taxon>
        <taxon>Kitasatosporales</taxon>
        <taxon>Streptomycetaceae</taxon>
        <taxon>Streptomyces</taxon>
    </lineage>
</organism>
<protein>
    <submittedName>
        <fullName evidence="1">Urease accessory protein ureD</fullName>
    </submittedName>
</protein>
<reference evidence="1 2" key="1">
    <citation type="journal article" date="2016" name="Genome Announc.">
        <title>Complete Genome Sequence of Thiostrepton-Producing Streptomyces laurentii ATCC 31255.</title>
        <authorList>
            <person name="Doi K."/>
            <person name="Fujino Y."/>
            <person name="Nagayoshi Y."/>
            <person name="Ohshima T."/>
            <person name="Ogata S."/>
        </authorList>
    </citation>
    <scope>NUCLEOTIDE SEQUENCE [LARGE SCALE GENOMIC DNA]</scope>
    <source>
        <strain evidence="1 2">ATCC 31255</strain>
    </source>
</reference>
<name>A0A160P0V8_STRLU</name>
<dbReference type="AlphaFoldDB" id="A0A160P0V8"/>
<accession>A0A160P0V8</accession>
<sequence>MFKGRVEQGLHEALSATGLAFGVSVLPDDCGAWVRILGSDSPAVTRALHTAWDAARRLLIGAPAPDLRKS</sequence>
<dbReference type="EMBL" id="AP017424">
    <property type="protein sequence ID" value="BAU84394.1"/>
    <property type="molecule type" value="Genomic_DNA"/>
</dbReference>
<keyword evidence="2" id="KW-1185">Reference proteome</keyword>
<dbReference type="Proteomes" id="UP000217676">
    <property type="component" value="Chromosome"/>
</dbReference>
<dbReference type="KEGG" id="slau:SLA_3485"/>
<gene>
    <name evidence="1" type="ORF">SLA_3485</name>
</gene>
<evidence type="ECO:0000313" key="2">
    <source>
        <dbReference type="Proteomes" id="UP000217676"/>
    </source>
</evidence>
<evidence type="ECO:0000313" key="1">
    <source>
        <dbReference type="EMBL" id="BAU84394.1"/>
    </source>
</evidence>